<dbReference type="Proteomes" id="UP000885660">
    <property type="component" value="Unassembled WGS sequence"/>
</dbReference>
<dbReference type="CDD" id="cd02803">
    <property type="entry name" value="OYE_like_FMN_family"/>
    <property type="match status" value="1"/>
</dbReference>
<dbReference type="GO" id="GO:0010181">
    <property type="term" value="F:FMN binding"/>
    <property type="evidence" value="ECO:0007669"/>
    <property type="project" value="InterPro"/>
</dbReference>
<dbReference type="AlphaFoldDB" id="A0A7V0N195"/>
<organism evidence="12">
    <name type="scientific">Aerophobetes bacterium</name>
    <dbReference type="NCBI Taxonomy" id="2030807"/>
    <lineage>
        <taxon>Bacteria</taxon>
        <taxon>Candidatus Aerophobota</taxon>
    </lineage>
</organism>
<keyword evidence="5" id="KW-0288">FMN</keyword>
<evidence type="ECO:0000256" key="8">
    <source>
        <dbReference type="ARBA" id="ARBA00023004"/>
    </source>
</evidence>
<comment type="caution">
    <text evidence="12">The sequence shown here is derived from an EMBL/GenBank/DDBJ whole genome shotgun (WGS) entry which is preliminary data.</text>
</comment>
<dbReference type="GO" id="GO:0016491">
    <property type="term" value="F:oxidoreductase activity"/>
    <property type="evidence" value="ECO:0007669"/>
    <property type="project" value="UniProtKB-KW"/>
</dbReference>
<keyword evidence="7" id="KW-0560">Oxidoreductase</keyword>
<keyword evidence="9" id="KW-0411">Iron-sulfur</keyword>
<dbReference type="GO" id="GO:0046872">
    <property type="term" value="F:metal ion binding"/>
    <property type="evidence" value="ECO:0007669"/>
    <property type="project" value="UniProtKB-KW"/>
</dbReference>
<dbReference type="Pfam" id="PF07992">
    <property type="entry name" value="Pyr_redox_2"/>
    <property type="match status" value="1"/>
</dbReference>
<name>A0A7V0N195_UNCAE</name>
<evidence type="ECO:0000256" key="2">
    <source>
        <dbReference type="ARBA" id="ARBA00001966"/>
    </source>
</evidence>
<keyword evidence="4" id="KW-0285">Flavoprotein</keyword>
<feature type="domain" description="FAD/NAD(P)-binding" evidence="11">
    <location>
        <begin position="390"/>
        <end position="622"/>
    </location>
</feature>
<evidence type="ECO:0000259" key="10">
    <source>
        <dbReference type="Pfam" id="PF00724"/>
    </source>
</evidence>
<gene>
    <name evidence="12" type="ORF">ENG47_07045</name>
</gene>
<keyword evidence="8" id="KW-0408">Iron</keyword>
<dbReference type="InterPro" id="IPR013785">
    <property type="entry name" value="Aldolase_TIM"/>
</dbReference>
<dbReference type="PANTHER" id="PTHR42917">
    <property type="entry name" value="2,4-DIENOYL-COA REDUCTASE"/>
    <property type="match status" value="1"/>
</dbReference>
<sequence length="648" mass="70666">MDKKFPNLFTPGKIGTLEVKNRIIKAPQSTGMSNIDGSVSERLIRHYRELARGGAGLIIVEYAYVDKIASKSAHCQLGICDNEHIPGLAWLADTIKDNGAKAGIQIEHCGRQKFLGTQPIKSSSRIPWPALLERCGRDAIPEELTIDEILDIVEAFGDAAKRAVDAGFDLIEIHGAHGYLLTNFFSPHTNKRNDCYGGSLENRMRIYIQVVRNIREKIGNDFPLTIRLSGTDYEPDGFPIEDTIQLAKALEREGIDAIHVSGGDHHTMIHQVSPMAIPVCHNVWAAEAIKKEVKIPVIASGSITLPRYAEDIIASGKADFVALGRPLWADPYWPQKAMEGRPEDIRPCIRCNEGCLERTFFKFKAVTCAVNPTVGREGELEITPAKKLKKIAVIGGGPAGMEAARVCALRGHNVTIYEKNRLGGVLHEASTPDFKADIRAFRDYLITQINKLNIKVVKEEATPASIKDGGYDVIVVAVGGVPIKPDVPGIDKPIVISALDILNGKKEAKQKVVVVGGGLVGTEIALFLAEQGKDVSIVEMLDEIMKDVATTDKLAYSEKIAKANIKIFTGQKLQEVKDNGVVIVSKNGDSTEIEADTVVIAVGFAPQKNIISEFEKNTGIEVYTIGDCVQPGKIFDAIHTAYKTALRI</sequence>
<evidence type="ECO:0000256" key="6">
    <source>
        <dbReference type="ARBA" id="ARBA00022723"/>
    </source>
</evidence>
<dbReference type="InterPro" id="IPR023753">
    <property type="entry name" value="FAD/NAD-binding_dom"/>
</dbReference>
<keyword evidence="6" id="KW-0479">Metal-binding</keyword>
<evidence type="ECO:0000256" key="9">
    <source>
        <dbReference type="ARBA" id="ARBA00023014"/>
    </source>
</evidence>
<dbReference type="Pfam" id="PF00724">
    <property type="entry name" value="Oxidored_FMN"/>
    <property type="match status" value="1"/>
</dbReference>
<evidence type="ECO:0000256" key="1">
    <source>
        <dbReference type="ARBA" id="ARBA00001917"/>
    </source>
</evidence>
<comment type="cofactor">
    <cofactor evidence="2">
        <name>[4Fe-4S] cluster</name>
        <dbReference type="ChEBI" id="CHEBI:49883"/>
    </cofactor>
</comment>
<dbReference type="Gene3D" id="3.20.20.70">
    <property type="entry name" value="Aldolase class I"/>
    <property type="match status" value="1"/>
</dbReference>
<dbReference type="Gene3D" id="3.50.50.60">
    <property type="entry name" value="FAD/NAD(P)-binding domain"/>
    <property type="match status" value="1"/>
</dbReference>
<dbReference type="PRINTS" id="PR00368">
    <property type="entry name" value="FADPNR"/>
</dbReference>
<evidence type="ECO:0000256" key="5">
    <source>
        <dbReference type="ARBA" id="ARBA00022643"/>
    </source>
</evidence>
<accession>A0A7V0N195</accession>
<protein>
    <submittedName>
        <fullName evidence="12">NADH oxidase</fullName>
    </submittedName>
</protein>
<feature type="domain" description="NADH:flavin oxidoreductase/NADH oxidase N-terminal" evidence="10">
    <location>
        <begin position="8"/>
        <end position="343"/>
    </location>
</feature>
<evidence type="ECO:0000259" key="11">
    <source>
        <dbReference type="Pfam" id="PF07992"/>
    </source>
</evidence>
<dbReference type="Gene3D" id="3.40.50.720">
    <property type="entry name" value="NAD(P)-binding Rossmann-like Domain"/>
    <property type="match status" value="1"/>
</dbReference>
<dbReference type="InterPro" id="IPR036188">
    <property type="entry name" value="FAD/NAD-bd_sf"/>
</dbReference>
<dbReference type="InterPro" id="IPR001155">
    <property type="entry name" value="OxRdtase_FMN_N"/>
</dbReference>
<dbReference type="EMBL" id="DRBC01000429">
    <property type="protein sequence ID" value="HDN85491.1"/>
    <property type="molecule type" value="Genomic_DNA"/>
</dbReference>
<reference evidence="12" key="1">
    <citation type="journal article" date="2020" name="mSystems">
        <title>Genome- and Community-Level Interaction Insights into Carbon Utilization and Element Cycling Functions of Hydrothermarchaeota in Hydrothermal Sediment.</title>
        <authorList>
            <person name="Zhou Z."/>
            <person name="Liu Y."/>
            <person name="Xu W."/>
            <person name="Pan J."/>
            <person name="Luo Z.H."/>
            <person name="Li M."/>
        </authorList>
    </citation>
    <scope>NUCLEOTIDE SEQUENCE [LARGE SCALE GENOMIC DNA]</scope>
    <source>
        <strain evidence="12">HyVt-219</strain>
    </source>
</reference>
<dbReference type="InterPro" id="IPR051793">
    <property type="entry name" value="NADH:flavin_oxidoreductase"/>
</dbReference>
<comment type="similarity">
    <text evidence="3">In the N-terminal section; belongs to the NADH:flavin oxidoreductase/NADH oxidase family.</text>
</comment>
<evidence type="ECO:0000313" key="12">
    <source>
        <dbReference type="EMBL" id="HDN85491.1"/>
    </source>
</evidence>
<comment type="cofactor">
    <cofactor evidence="1">
        <name>FMN</name>
        <dbReference type="ChEBI" id="CHEBI:58210"/>
    </cofactor>
</comment>
<dbReference type="SUPFAM" id="SSF51905">
    <property type="entry name" value="FAD/NAD(P)-binding domain"/>
    <property type="match status" value="1"/>
</dbReference>
<proteinExistence type="inferred from homology"/>
<evidence type="ECO:0000256" key="7">
    <source>
        <dbReference type="ARBA" id="ARBA00023002"/>
    </source>
</evidence>
<evidence type="ECO:0000256" key="3">
    <source>
        <dbReference type="ARBA" id="ARBA00011048"/>
    </source>
</evidence>
<evidence type="ECO:0000256" key="4">
    <source>
        <dbReference type="ARBA" id="ARBA00022630"/>
    </source>
</evidence>
<dbReference type="GO" id="GO:0051536">
    <property type="term" value="F:iron-sulfur cluster binding"/>
    <property type="evidence" value="ECO:0007669"/>
    <property type="project" value="UniProtKB-KW"/>
</dbReference>
<dbReference type="SUPFAM" id="SSF51395">
    <property type="entry name" value="FMN-linked oxidoreductases"/>
    <property type="match status" value="1"/>
</dbReference>
<dbReference type="PANTHER" id="PTHR42917:SF2">
    <property type="entry name" value="2,4-DIENOYL-COA REDUCTASE [(2E)-ENOYL-COA-PRODUCING]"/>
    <property type="match status" value="1"/>
</dbReference>